<protein>
    <submittedName>
        <fullName evidence="3">Uncharacterized protein</fullName>
    </submittedName>
</protein>
<sequence>MTLLKSCVCLTSPAYDINVLLPWPLFASYYRGALHKEGFVTSYWLLLDMNMRIEGPHKKSPKTHQIAPLLPETLSRPVEHRRQAFLVGSPLRQRPKYCSMSHAKHKRARHACFINIVGRQAAKKTSDVKIYDMNIRGGGEFLAMAVIEGSSDREIKEARIRERWYRGEKRHATFNQPHSEQRLIGEFPPCLQFRRLIKVTEVDARTHPSAMVFSLQWPDDKKTPPTGYTVTYRLRYLSIMAGGGDSCTEVSRCAHGLLPYRKVDIGGLAGSTQAPIMAFSCSMPSGSPSEFSHVGIVLDYAAGRRPIEKAIAFLIISYLVSFPHKHAIRLLFASCFARAGGGDMRTVLWCAVVATAAAGRGAPATFDEVRLDDWDTAEMVAAVEETAAEAEMGVRPAQLQWLDRRFARERAAAEDGGGTEAAPVWADSFYADGDEPLYGQLVAGGGGVGTASFLSPHTCKLTRGSGGRKGKRSSEKEPQYDYEQLRAEYEAAARESARNATTEAAVPEAGLGAAVGRIVDVRRPSNCSAEAGRNYGPRALLCLWQELRGARTSGQRLRLLGRLGHIVAFWLLVWTAIAVPFWCHKVRPHATLALVGLTAIIYFSFSSVRLVTSLSIHPSGKSACPRWLKLLNAQGWCCWCLHPCFAFCRPRTSLRKVRGYLAWNPPGKLQTADGRVIGYEPTIYEAELFHSMERQVWSSAGMQDLPASWIVRHVSHGRKSVSDPSGDRTRFASAGGEEARGAPGAAERCLVAATGNEFSLAHSGTFHTPLRYSRRLLNIPEPRFRV</sequence>
<organism evidence="3 4">
    <name type="scientific">Dryococelus australis</name>
    <dbReference type="NCBI Taxonomy" id="614101"/>
    <lineage>
        <taxon>Eukaryota</taxon>
        <taxon>Metazoa</taxon>
        <taxon>Ecdysozoa</taxon>
        <taxon>Arthropoda</taxon>
        <taxon>Hexapoda</taxon>
        <taxon>Insecta</taxon>
        <taxon>Pterygota</taxon>
        <taxon>Neoptera</taxon>
        <taxon>Polyneoptera</taxon>
        <taxon>Phasmatodea</taxon>
        <taxon>Verophasmatodea</taxon>
        <taxon>Anareolatae</taxon>
        <taxon>Phasmatidae</taxon>
        <taxon>Eurycanthinae</taxon>
        <taxon>Dryococelus</taxon>
    </lineage>
</organism>
<feature type="region of interest" description="Disordered" evidence="1">
    <location>
        <begin position="719"/>
        <end position="740"/>
    </location>
</feature>
<proteinExistence type="predicted"/>
<reference evidence="3 4" key="1">
    <citation type="submission" date="2023-02" db="EMBL/GenBank/DDBJ databases">
        <title>LHISI_Scaffold_Assembly.</title>
        <authorList>
            <person name="Stuart O.P."/>
            <person name="Cleave R."/>
            <person name="Magrath M.J.L."/>
            <person name="Mikheyev A.S."/>
        </authorList>
    </citation>
    <scope>NUCLEOTIDE SEQUENCE [LARGE SCALE GENOMIC DNA]</scope>
    <source>
        <strain evidence="3">Daus_M_001</strain>
        <tissue evidence="3">Leg muscle</tissue>
    </source>
</reference>
<feature type="compositionally biased region" description="Low complexity" evidence="1">
    <location>
        <begin position="731"/>
        <end position="740"/>
    </location>
</feature>
<dbReference type="EMBL" id="JARBHB010000002">
    <property type="protein sequence ID" value="KAJ8894029.1"/>
    <property type="molecule type" value="Genomic_DNA"/>
</dbReference>
<accession>A0ABQ9IBH6</accession>
<name>A0ABQ9IBH6_9NEOP</name>
<feature type="transmembrane region" description="Helical" evidence="2">
    <location>
        <begin position="563"/>
        <end position="583"/>
    </location>
</feature>
<comment type="caution">
    <text evidence="3">The sequence shown here is derived from an EMBL/GenBank/DDBJ whole genome shotgun (WGS) entry which is preliminary data.</text>
</comment>
<keyword evidence="2" id="KW-0472">Membrane</keyword>
<evidence type="ECO:0000313" key="3">
    <source>
        <dbReference type="EMBL" id="KAJ8894029.1"/>
    </source>
</evidence>
<evidence type="ECO:0000256" key="2">
    <source>
        <dbReference type="SAM" id="Phobius"/>
    </source>
</evidence>
<keyword evidence="2" id="KW-1133">Transmembrane helix</keyword>
<feature type="transmembrane region" description="Helical" evidence="2">
    <location>
        <begin position="590"/>
        <end position="611"/>
    </location>
</feature>
<feature type="region of interest" description="Disordered" evidence="1">
    <location>
        <begin position="459"/>
        <end position="480"/>
    </location>
</feature>
<keyword evidence="4" id="KW-1185">Reference proteome</keyword>
<keyword evidence="2" id="KW-0812">Transmembrane</keyword>
<dbReference type="Proteomes" id="UP001159363">
    <property type="component" value="Chromosome 2"/>
</dbReference>
<evidence type="ECO:0000256" key="1">
    <source>
        <dbReference type="SAM" id="MobiDB-lite"/>
    </source>
</evidence>
<evidence type="ECO:0000313" key="4">
    <source>
        <dbReference type="Proteomes" id="UP001159363"/>
    </source>
</evidence>
<gene>
    <name evidence="3" type="ORF">PR048_006639</name>
</gene>